<dbReference type="InterPro" id="IPR000485">
    <property type="entry name" value="AsnC-type_HTH_dom"/>
</dbReference>
<dbReference type="SUPFAM" id="SSF46785">
    <property type="entry name" value="Winged helix' DNA-binding domain"/>
    <property type="match status" value="1"/>
</dbReference>
<dbReference type="SUPFAM" id="SSF54909">
    <property type="entry name" value="Dimeric alpha+beta barrel"/>
    <property type="match status" value="1"/>
</dbReference>
<accession>A0A8J3IV98</accession>
<dbReference type="InterPro" id="IPR019888">
    <property type="entry name" value="Tscrpt_reg_AsnC-like"/>
</dbReference>
<dbReference type="GO" id="GO:0043565">
    <property type="term" value="F:sequence-specific DNA binding"/>
    <property type="evidence" value="ECO:0007669"/>
    <property type="project" value="InterPro"/>
</dbReference>
<dbReference type="InterPro" id="IPR036388">
    <property type="entry name" value="WH-like_DNA-bd_sf"/>
</dbReference>
<keyword evidence="1" id="KW-0805">Transcription regulation</keyword>
<evidence type="ECO:0000256" key="1">
    <source>
        <dbReference type="ARBA" id="ARBA00023015"/>
    </source>
</evidence>
<feature type="region of interest" description="Disordered" evidence="4">
    <location>
        <begin position="146"/>
        <end position="166"/>
    </location>
</feature>
<dbReference type="FunFam" id="1.10.10.10:FF:000186">
    <property type="entry name" value="AsnC family transcriptional regulator"/>
    <property type="match status" value="1"/>
</dbReference>
<dbReference type="InterPro" id="IPR019887">
    <property type="entry name" value="Tscrpt_reg_AsnC/Lrp_C"/>
</dbReference>
<evidence type="ECO:0000256" key="3">
    <source>
        <dbReference type="ARBA" id="ARBA00023163"/>
    </source>
</evidence>
<keyword evidence="2" id="KW-0238">DNA-binding</keyword>
<dbReference type="InterPro" id="IPR011008">
    <property type="entry name" value="Dimeric_a/b-barrel"/>
</dbReference>
<gene>
    <name evidence="6" type="primary">lrp_1</name>
    <name evidence="6" type="ORF">Aru02nite_14750</name>
</gene>
<dbReference type="RefSeq" id="WP_203655912.1">
    <property type="nucleotide sequence ID" value="NZ_BAAAZM010000003.1"/>
</dbReference>
<comment type="caution">
    <text evidence="6">The sequence shown here is derived from an EMBL/GenBank/DDBJ whole genome shotgun (WGS) entry which is preliminary data.</text>
</comment>
<sequence>MTFRSDVPLDEIDWRILHELQQDGRLSYKQLAGRVNLSAPAVADRVRRLRDTGVITGYQARVDPARAGLPLSAFLMLRCASGRCLLRTGRAADYPEITEVHKLGSDSCALLKVRVTSMAHLEGFLERMGERHGELRSHIVLSTQYERHEIEPPPDEPDRVTPADGW</sequence>
<dbReference type="PANTHER" id="PTHR30154:SF53">
    <property type="entry name" value="HTH-TYPE TRANSCRIPTIONAL REGULATOR LRPC"/>
    <property type="match status" value="1"/>
</dbReference>
<reference evidence="6" key="1">
    <citation type="submission" date="2021-01" db="EMBL/GenBank/DDBJ databases">
        <title>Whole genome shotgun sequence of Actinocatenispora rupis NBRC 107355.</title>
        <authorList>
            <person name="Komaki H."/>
            <person name="Tamura T."/>
        </authorList>
    </citation>
    <scope>NUCLEOTIDE SEQUENCE</scope>
    <source>
        <strain evidence="6">NBRC 107355</strain>
    </source>
</reference>
<dbReference type="PROSITE" id="PS50956">
    <property type="entry name" value="HTH_ASNC_2"/>
    <property type="match status" value="1"/>
</dbReference>
<dbReference type="Pfam" id="PF01037">
    <property type="entry name" value="AsnC_trans_reg"/>
    <property type="match status" value="1"/>
</dbReference>
<dbReference type="Proteomes" id="UP000612808">
    <property type="component" value="Unassembled WGS sequence"/>
</dbReference>
<proteinExistence type="predicted"/>
<feature type="domain" description="HTH asnC-type" evidence="5">
    <location>
        <begin position="9"/>
        <end position="70"/>
    </location>
</feature>
<keyword evidence="3" id="KW-0804">Transcription</keyword>
<protein>
    <submittedName>
        <fullName evidence="6">AsnC family transcriptional regulator</fullName>
    </submittedName>
</protein>
<evidence type="ECO:0000313" key="6">
    <source>
        <dbReference type="EMBL" id="GID10586.1"/>
    </source>
</evidence>
<dbReference type="EMBL" id="BOMB01000008">
    <property type="protein sequence ID" value="GID10586.1"/>
    <property type="molecule type" value="Genomic_DNA"/>
</dbReference>
<name>A0A8J3IV98_9ACTN</name>
<dbReference type="PRINTS" id="PR00033">
    <property type="entry name" value="HTHASNC"/>
</dbReference>
<dbReference type="GO" id="GO:0005829">
    <property type="term" value="C:cytosol"/>
    <property type="evidence" value="ECO:0007669"/>
    <property type="project" value="TreeGrafter"/>
</dbReference>
<dbReference type="InterPro" id="IPR036390">
    <property type="entry name" value="WH_DNA-bd_sf"/>
</dbReference>
<dbReference type="InterPro" id="IPR011991">
    <property type="entry name" value="ArsR-like_HTH"/>
</dbReference>
<evidence type="ECO:0000256" key="2">
    <source>
        <dbReference type="ARBA" id="ARBA00023125"/>
    </source>
</evidence>
<dbReference type="AlphaFoldDB" id="A0A8J3IV98"/>
<dbReference type="Gene3D" id="3.30.70.920">
    <property type="match status" value="1"/>
</dbReference>
<evidence type="ECO:0000313" key="7">
    <source>
        <dbReference type="Proteomes" id="UP000612808"/>
    </source>
</evidence>
<evidence type="ECO:0000256" key="4">
    <source>
        <dbReference type="SAM" id="MobiDB-lite"/>
    </source>
</evidence>
<dbReference type="Gene3D" id="1.10.10.10">
    <property type="entry name" value="Winged helix-like DNA-binding domain superfamily/Winged helix DNA-binding domain"/>
    <property type="match status" value="1"/>
</dbReference>
<keyword evidence="7" id="KW-1185">Reference proteome</keyword>
<dbReference type="SMART" id="SM00344">
    <property type="entry name" value="HTH_ASNC"/>
    <property type="match status" value="1"/>
</dbReference>
<dbReference type="GO" id="GO:0043200">
    <property type="term" value="P:response to amino acid"/>
    <property type="evidence" value="ECO:0007669"/>
    <property type="project" value="TreeGrafter"/>
</dbReference>
<organism evidence="6 7">
    <name type="scientific">Actinocatenispora rupis</name>
    <dbReference type="NCBI Taxonomy" id="519421"/>
    <lineage>
        <taxon>Bacteria</taxon>
        <taxon>Bacillati</taxon>
        <taxon>Actinomycetota</taxon>
        <taxon>Actinomycetes</taxon>
        <taxon>Micromonosporales</taxon>
        <taxon>Micromonosporaceae</taxon>
        <taxon>Actinocatenispora</taxon>
    </lineage>
</organism>
<dbReference type="PANTHER" id="PTHR30154">
    <property type="entry name" value="LEUCINE-RESPONSIVE REGULATORY PROTEIN"/>
    <property type="match status" value="1"/>
</dbReference>
<dbReference type="InterPro" id="IPR019885">
    <property type="entry name" value="Tscrpt_reg_HTH_AsnC-type_CS"/>
</dbReference>
<evidence type="ECO:0000259" key="5">
    <source>
        <dbReference type="PROSITE" id="PS50956"/>
    </source>
</evidence>
<dbReference type="Pfam" id="PF13404">
    <property type="entry name" value="HTH_AsnC-type"/>
    <property type="match status" value="1"/>
</dbReference>
<dbReference type="CDD" id="cd00090">
    <property type="entry name" value="HTH_ARSR"/>
    <property type="match status" value="1"/>
</dbReference>
<dbReference type="PROSITE" id="PS00519">
    <property type="entry name" value="HTH_ASNC_1"/>
    <property type="match status" value="1"/>
</dbReference>